<dbReference type="AlphaFoldDB" id="A0A414J5U6"/>
<dbReference type="GO" id="GO:0003677">
    <property type="term" value="F:DNA binding"/>
    <property type="evidence" value="ECO:0007669"/>
    <property type="project" value="UniProtKB-KW"/>
</dbReference>
<accession>A0A414J5U6</accession>
<proteinExistence type="inferred from homology"/>
<protein>
    <recommendedName>
        <fullName evidence="7">RNA polymerase sigma factor</fullName>
    </recommendedName>
</protein>
<comment type="function">
    <text evidence="7">Sigma factors are initiation factors that promote the attachment of RNA polymerase to specific initiation sites and are then released.</text>
</comment>
<dbReference type="InterPro" id="IPR007627">
    <property type="entry name" value="RNA_pol_sigma70_r2"/>
</dbReference>
<dbReference type="GO" id="GO:0030435">
    <property type="term" value="P:sporulation resulting in formation of a cellular spore"/>
    <property type="evidence" value="ECO:0007669"/>
    <property type="project" value="UniProtKB-KW"/>
</dbReference>
<evidence type="ECO:0000256" key="4">
    <source>
        <dbReference type="ARBA" id="ARBA00023082"/>
    </source>
</evidence>
<comment type="caution">
    <text evidence="8">The sequence shown here is derived from an EMBL/GenBank/DDBJ whole genome shotgun (WGS) entry which is preliminary data.</text>
</comment>
<dbReference type="PANTHER" id="PTHR30376:SF3">
    <property type="entry name" value="RNA POLYMERASE SIGMA FACTOR RPOH"/>
    <property type="match status" value="1"/>
</dbReference>
<dbReference type="GO" id="GO:0016987">
    <property type="term" value="F:sigma factor activity"/>
    <property type="evidence" value="ECO:0007669"/>
    <property type="project" value="UniProtKB-KW"/>
</dbReference>
<evidence type="ECO:0000256" key="5">
    <source>
        <dbReference type="ARBA" id="ARBA00023125"/>
    </source>
</evidence>
<dbReference type="PROSITE" id="PS00715">
    <property type="entry name" value="SIGMA70_1"/>
    <property type="match status" value="1"/>
</dbReference>
<organism evidence="8 9">
    <name type="scientific">Blautia obeum</name>
    <dbReference type="NCBI Taxonomy" id="40520"/>
    <lineage>
        <taxon>Bacteria</taxon>
        <taxon>Bacillati</taxon>
        <taxon>Bacillota</taxon>
        <taxon>Clostridia</taxon>
        <taxon>Lachnospirales</taxon>
        <taxon>Lachnospiraceae</taxon>
        <taxon>Blautia</taxon>
    </lineage>
</organism>
<dbReference type="Gene3D" id="1.10.10.10">
    <property type="entry name" value="Winged helix-like DNA-binding domain superfamily/Winged helix DNA-binding domain"/>
    <property type="match status" value="1"/>
</dbReference>
<dbReference type="PRINTS" id="PR00046">
    <property type="entry name" value="SIGMA70FCT"/>
</dbReference>
<dbReference type="InterPro" id="IPR013325">
    <property type="entry name" value="RNA_pol_sigma_r2"/>
</dbReference>
<comment type="similarity">
    <text evidence="1 7">Belongs to the sigma-70 factor family.</text>
</comment>
<keyword evidence="3 7" id="KW-0805">Transcription regulation</keyword>
<dbReference type="EMBL" id="QSKF01000006">
    <property type="protein sequence ID" value="RHE39833.1"/>
    <property type="molecule type" value="Genomic_DNA"/>
</dbReference>
<evidence type="ECO:0000313" key="8">
    <source>
        <dbReference type="EMBL" id="RHE39833.1"/>
    </source>
</evidence>
<dbReference type="PIRSF" id="PIRSF000770">
    <property type="entry name" value="RNA_pol_sigma-SigE/K"/>
    <property type="match status" value="1"/>
</dbReference>
<sequence length="206" mass="23656">MKTFLKPLTSAEEKLCLKRCRKGDPEAKRILIEHNLRLVAHVAKKYQNTGEDLEDLISIGTIGLIKAISTFDIDRSARLSTYAARCIDNELLMMLRSRKKCSREVSLYEPIGTDKEGNEISLLDIIESPPIDVIENYSTQQDILHLLSSIKSILSPKEYQVICYRYGIFNEPELTQREIAARLDISRSYVSRIEKNALKKLRTLFH</sequence>
<dbReference type="InterPro" id="IPR013324">
    <property type="entry name" value="RNA_pol_sigma_r3/r4-like"/>
</dbReference>
<name>A0A414J5U6_9FIRM</name>
<dbReference type="InterPro" id="IPR014284">
    <property type="entry name" value="RNA_pol_sigma-70_dom"/>
</dbReference>
<dbReference type="Pfam" id="PF04545">
    <property type="entry name" value="Sigma70_r4"/>
    <property type="match status" value="1"/>
</dbReference>
<dbReference type="PROSITE" id="PS00716">
    <property type="entry name" value="SIGMA70_2"/>
    <property type="match status" value="1"/>
</dbReference>
<dbReference type="SUPFAM" id="SSF88659">
    <property type="entry name" value="Sigma3 and sigma4 domains of RNA polymerase sigma factors"/>
    <property type="match status" value="1"/>
</dbReference>
<dbReference type="NCBIfam" id="TIGR02937">
    <property type="entry name" value="sigma70-ECF"/>
    <property type="match status" value="1"/>
</dbReference>
<reference evidence="8 9" key="1">
    <citation type="submission" date="2018-08" db="EMBL/GenBank/DDBJ databases">
        <title>A genome reference for cultivated species of the human gut microbiota.</title>
        <authorList>
            <person name="Zou Y."/>
            <person name="Xue W."/>
            <person name="Luo G."/>
        </authorList>
    </citation>
    <scope>NUCLEOTIDE SEQUENCE [LARGE SCALE GENOMIC DNA]</scope>
    <source>
        <strain evidence="8 9">AM28-23</strain>
    </source>
</reference>
<dbReference type="Gene3D" id="1.20.120.1810">
    <property type="match status" value="1"/>
</dbReference>
<evidence type="ECO:0000313" key="9">
    <source>
        <dbReference type="Proteomes" id="UP000283745"/>
    </source>
</evidence>
<gene>
    <name evidence="8" type="ORF">DW740_08680</name>
</gene>
<dbReference type="RefSeq" id="WP_118039787.1">
    <property type="nucleotide sequence ID" value="NZ_CABJFK010000006.1"/>
</dbReference>
<dbReference type="InterPro" id="IPR000943">
    <property type="entry name" value="RNA_pol_sigma70"/>
</dbReference>
<dbReference type="PANTHER" id="PTHR30376">
    <property type="entry name" value="SIGMA FACTOR RPOH HEAT SHOCK RELATED"/>
    <property type="match status" value="1"/>
</dbReference>
<evidence type="ECO:0000256" key="2">
    <source>
        <dbReference type="ARBA" id="ARBA00022969"/>
    </source>
</evidence>
<evidence type="ECO:0000256" key="7">
    <source>
        <dbReference type="RuleBase" id="RU362124"/>
    </source>
</evidence>
<dbReference type="GO" id="GO:0006352">
    <property type="term" value="P:DNA-templated transcription initiation"/>
    <property type="evidence" value="ECO:0007669"/>
    <property type="project" value="InterPro"/>
</dbReference>
<keyword evidence="5 7" id="KW-0238">DNA-binding</keyword>
<dbReference type="SUPFAM" id="SSF88946">
    <property type="entry name" value="Sigma2 domain of RNA polymerase sigma factors"/>
    <property type="match status" value="1"/>
</dbReference>
<dbReference type="NCBIfam" id="NF004471">
    <property type="entry name" value="PRK05803.1"/>
    <property type="match status" value="1"/>
</dbReference>
<dbReference type="InterPro" id="IPR001387">
    <property type="entry name" value="Cro/C1-type_HTH"/>
</dbReference>
<keyword evidence="4 7" id="KW-0731">Sigma factor</keyword>
<dbReference type="InterPro" id="IPR050813">
    <property type="entry name" value="Sigma-70_Factor"/>
</dbReference>
<keyword evidence="6 7" id="KW-0804">Transcription</keyword>
<dbReference type="CDD" id="cd06171">
    <property type="entry name" value="Sigma70_r4"/>
    <property type="match status" value="1"/>
</dbReference>
<dbReference type="PROSITE" id="PS50943">
    <property type="entry name" value="HTH_CROC1"/>
    <property type="match status" value="1"/>
</dbReference>
<dbReference type="InterPro" id="IPR007630">
    <property type="entry name" value="RNA_pol_sigma70_r4"/>
</dbReference>
<evidence type="ECO:0000256" key="3">
    <source>
        <dbReference type="ARBA" id="ARBA00023015"/>
    </source>
</evidence>
<evidence type="ECO:0000256" key="6">
    <source>
        <dbReference type="ARBA" id="ARBA00023163"/>
    </source>
</evidence>
<evidence type="ECO:0000256" key="1">
    <source>
        <dbReference type="ARBA" id="ARBA00007788"/>
    </source>
</evidence>
<dbReference type="Pfam" id="PF04542">
    <property type="entry name" value="Sigma70_r2"/>
    <property type="match status" value="1"/>
</dbReference>
<keyword evidence="2" id="KW-0749">Sporulation</keyword>
<dbReference type="Proteomes" id="UP000283745">
    <property type="component" value="Unassembled WGS sequence"/>
</dbReference>
<dbReference type="InterPro" id="IPR036388">
    <property type="entry name" value="WH-like_DNA-bd_sf"/>
</dbReference>